<accession>A0A9D1VNN3</accession>
<comment type="caution">
    <text evidence="1">The sequence shown here is derived from an EMBL/GenBank/DDBJ whole genome shotgun (WGS) entry which is preliminary data.</text>
</comment>
<dbReference type="Pfam" id="PF13507">
    <property type="entry name" value="GATase_5"/>
    <property type="match status" value="1"/>
</dbReference>
<feature type="non-terminal residue" evidence="1">
    <location>
        <position position="1"/>
    </location>
</feature>
<dbReference type="SMART" id="SM01211">
    <property type="entry name" value="GATase_5"/>
    <property type="match status" value="1"/>
</dbReference>
<dbReference type="PANTHER" id="PTHR10099:SF1">
    <property type="entry name" value="PHOSPHORIBOSYLFORMYLGLYCINAMIDINE SYNTHASE"/>
    <property type="match status" value="1"/>
</dbReference>
<dbReference type="GO" id="GO:0005737">
    <property type="term" value="C:cytoplasm"/>
    <property type="evidence" value="ECO:0007669"/>
    <property type="project" value="TreeGrafter"/>
</dbReference>
<evidence type="ECO:0000313" key="2">
    <source>
        <dbReference type="Proteomes" id="UP000824230"/>
    </source>
</evidence>
<gene>
    <name evidence="1" type="ORF">H9738_11010</name>
</gene>
<sequence length="253" mass="27976">NCEYDSTKAFERAGAKVITKVFKNLDAEHIRDSVEVFEKAIDQAQMIMFPGGFSAGDEPDGSAKFFATAFQNAKIKEAVMRLLNERDGLALGICNGFQALIKLGLVPYGEITGQTEDSPTLTFNTIGRHISKMVYTKVVTNKSPWLLKAELGKVYTNPASHGEGRFVASEEWLKKLFENGQVATQYCDLNGNITMDEEWNVNGSYCAIEGITSPDGRVLGKMAHSERRGDGVAINIYGEQDMKIFESGVEYFK</sequence>
<dbReference type="PANTHER" id="PTHR10099">
    <property type="entry name" value="PHOSPHORIBOSYLFORMYLGLYCINAMIDINE SYNTHASE"/>
    <property type="match status" value="1"/>
</dbReference>
<organism evidence="1 2">
    <name type="scientific">Candidatus Blautia pullistercoris</name>
    <dbReference type="NCBI Taxonomy" id="2838499"/>
    <lineage>
        <taxon>Bacteria</taxon>
        <taxon>Bacillati</taxon>
        <taxon>Bacillota</taxon>
        <taxon>Clostridia</taxon>
        <taxon>Lachnospirales</taxon>
        <taxon>Lachnospiraceae</taxon>
        <taxon>Blautia</taxon>
    </lineage>
</organism>
<evidence type="ECO:0000313" key="1">
    <source>
        <dbReference type="EMBL" id="HIX38379.1"/>
    </source>
</evidence>
<dbReference type="Proteomes" id="UP000824230">
    <property type="component" value="Unassembled WGS sequence"/>
</dbReference>
<dbReference type="Gene3D" id="3.40.50.880">
    <property type="match status" value="1"/>
</dbReference>
<dbReference type="InterPro" id="IPR029062">
    <property type="entry name" value="Class_I_gatase-like"/>
</dbReference>
<reference evidence="1" key="2">
    <citation type="submission" date="2021-04" db="EMBL/GenBank/DDBJ databases">
        <authorList>
            <person name="Gilroy R."/>
        </authorList>
    </citation>
    <scope>NUCLEOTIDE SEQUENCE</scope>
    <source>
        <strain evidence="1">ChiHjej12B11-1927</strain>
    </source>
</reference>
<protein>
    <submittedName>
        <fullName evidence="1">Phosphoribosylformylglycinamidine synthase subunit PurQ</fullName>
    </submittedName>
</protein>
<dbReference type="GO" id="GO:0004642">
    <property type="term" value="F:phosphoribosylformylglycinamidine synthase activity"/>
    <property type="evidence" value="ECO:0007669"/>
    <property type="project" value="TreeGrafter"/>
</dbReference>
<name>A0A9D1VNN3_9FIRM</name>
<proteinExistence type="predicted"/>
<dbReference type="SUPFAM" id="SSF52317">
    <property type="entry name" value="Class I glutamine amidotransferase-like"/>
    <property type="match status" value="1"/>
</dbReference>
<dbReference type="GO" id="GO:0006164">
    <property type="term" value="P:purine nucleotide biosynthetic process"/>
    <property type="evidence" value="ECO:0007669"/>
    <property type="project" value="TreeGrafter"/>
</dbReference>
<dbReference type="EMBL" id="DXFG01000239">
    <property type="protein sequence ID" value="HIX38379.1"/>
    <property type="molecule type" value="Genomic_DNA"/>
</dbReference>
<dbReference type="AlphaFoldDB" id="A0A9D1VNN3"/>
<reference evidence="1" key="1">
    <citation type="journal article" date="2021" name="PeerJ">
        <title>Extensive microbial diversity within the chicken gut microbiome revealed by metagenomics and culture.</title>
        <authorList>
            <person name="Gilroy R."/>
            <person name="Ravi A."/>
            <person name="Getino M."/>
            <person name="Pursley I."/>
            <person name="Horton D.L."/>
            <person name="Alikhan N.F."/>
            <person name="Baker D."/>
            <person name="Gharbi K."/>
            <person name="Hall N."/>
            <person name="Watson M."/>
            <person name="Adriaenssens E.M."/>
            <person name="Foster-Nyarko E."/>
            <person name="Jarju S."/>
            <person name="Secka A."/>
            <person name="Antonio M."/>
            <person name="Oren A."/>
            <person name="Chaudhuri R.R."/>
            <person name="La Ragione R."/>
            <person name="Hildebrand F."/>
            <person name="Pallen M.J."/>
        </authorList>
    </citation>
    <scope>NUCLEOTIDE SEQUENCE</scope>
    <source>
        <strain evidence="1">ChiHjej12B11-1927</strain>
    </source>
</reference>